<organism evidence="1 2">
    <name type="scientific">Geoalkalibacter ferrihydriticus DSM 17813</name>
    <dbReference type="NCBI Taxonomy" id="1121915"/>
    <lineage>
        <taxon>Bacteria</taxon>
        <taxon>Pseudomonadati</taxon>
        <taxon>Thermodesulfobacteriota</taxon>
        <taxon>Desulfuromonadia</taxon>
        <taxon>Desulfuromonadales</taxon>
        <taxon>Geoalkalibacteraceae</taxon>
        <taxon>Geoalkalibacter</taxon>
    </lineage>
</organism>
<name>A0A0C2HTG4_9BACT</name>
<accession>A0A0C2HTG4</accession>
<reference evidence="1 2" key="1">
    <citation type="submission" date="2014-12" db="EMBL/GenBank/DDBJ databases">
        <title>Genomes of Geoalkalibacter ferrihydriticus and Geoalkalibacter subterraneus, two haloalkaliphilic metal-reducing members of the Geobacteraceae.</title>
        <authorList>
            <person name="Badalamenti J.P."/>
            <person name="Torres C.I."/>
            <person name="Krajmalnik-Brown R."/>
            <person name="Bond D.R."/>
        </authorList>
    </citation>
    <scope>NUCLEOTIDE SEQUENCE [LARGE SCALE GENOMIC DNA]</scope>
    <source>
        <strain evidence="1 2">DSM 17813</strain>
    </source>
</reference>
<proteinExistence type="predicted"/>
<evidence type="ECO:0008006" key="3">
    <source>
        <dbReference type="Google" id="ProtNLM"/>
    </source>
</evidence>
<evidence type="ECO:0000313" key="1">
    <source>
        <dbReference type="EMBL" id="KIH78100.1"/>
    </source>
</evidence>
<dbReference type="Proteomes" id="UP000035068">
    <property type="component" value="Unassembled WGS sequence"/>
</dbReference>
<protein>
    <recommendedName>
        <fullName evidence="3">STAS/SEC14 domain-containing protein</fullName>
    </recommendedName>
</protein>
<dbReference type="AlphaFoldDB" id="A0A0C2HTG4"/>
<gene>
    <name evidence="1" type="ORF">GFER_05840</name>
</gene>
<evidence type="ECO:0000313" key="2">
    <source>
        <dbReference type="Proteomes" id="UP000035068"/>
    </source>
</evidence>
<sequence length="122" mass="14038">MDFRVSIPEGQDYVLIEVFKPITSNFALEFGCEARKLGEEFNLKKFLFDVRGAPNIQSVAKNYVFAYKELPEIKFPKSAISAFLLDQGDDSHEFIELAFKNAGYTLMSFTRQDEAIEWLKSH</sequence>
<dbReference type="EMBL" id="JWJD01000001">
    <property type="protein sequence ID" value="KIH78100.1"/>
    <property type="molecule type" value="Genomic_DNA"/>
</dbReference>
<dbReference type="RefSeq" id="WP_040096899.1">
    <property type="nucleotide sequence ID" value="NZ_JWJD01000001.1"/>
</dbReference>
<comment type="caution">
    <text evidence="1">The sequence shown here is derived from an EMBL/GenBank/DDBJ whole genome shotgun (WGS) entry which is preliminary data.</text>
</comment>
<keyword evidence="2" id="KW-1185">Reference proteome</keyword>